<evidence type="ECO:0000259" key="3">
    <source>
        <dbReference type="Pfam" id="PF00437"/>
    </source>
</evidence>
<evidence type="ECO:0000256" key="2">
    <source>
        <dbReference type="SAM" id="MobiDB-lite"/>
    </source>
</evidence>
<evidence type="ECO:0000256" key="1">
    <source>
        <dbReference type="ARBA" id="ARBA00006611"/>
    </source>
</evidence>
<dbReference type="InterPro" id="IPR001482">
    <property type="entry name" value="T2SS/T4SS_dom"/>
</dbReference>
<dbReference type="CDD" id="cd01130">
    <property type="entry name" value="VirB11-like_ATPase"/>
    <property type="match status" value="1"/>
</dbReference>
<comment type="similarity">
    <text evidence="1">Belongs to the GSP E family.</text>
</comment>
<dbReference type="SUPFAM" id="SSF52540">
    <property type="entry name" value="P-loop containing nucleoside triphosphate hydrolases"/>
    <property type="match status" value="1"/>
</dbReference>
<feature type="domain" description="Bacterial type II secretion system protein E" evidence="3">
    <location>
        <begin position="129"/>
        <end position="411"/>
    </location>
</feature>
<dbReference type="Gene3D" id="3.30.450.380">
    <property type="match status" value="1"/>
</dbReference>
<dbReference type="InterPro" id="IPR027417">
    <property type="entry name" value="P-loop_NTPase"/>
</dbReference>
<dbReference type="PANTHER" id="PTHR30486:SF15">
    <property type="entry name" value="TYPE II_IV SECRETION SYSTEM ATPASE"/>
    <property type="match status" value="1"/>
</dbReference>
<accession>A0ABY4YZF9</accession>
<dbReference type="EMBL" id="CP099489">
    <property type="protein sequence ID" value="USQ82139.1"/>
    <property type="molecule type" value="Genomic_DNA"/>
</dbReference>
<dbReference type="InterPro" id="IPR050921">
    <property type="entry name" value="T4SS_GSP_E_ATPase"/>
</dbReference>
<gene>
    <name evidence="4" type="ORF">NF556_07545</name>
</gene>
<dbReference type="Gene3D" id="3.40.50.300">
    <property type="entry name" value="P-loop containing nucleotide triphosphate hydrolases"/>
    <property type="match status" value="1"/>
</dbReference>
<proteinExistence type="inferred from homology"/>
<name>A0ABY4YZF9_9MICO</name>
<feature type="region of interest" description="Disordered" evidence="2">
    <location>
        <begin position="1"/>
        <end position="46"/>
    </location>
</feature>
<keyword evidence="5" id="KW-1185">Reference proteome</keyword>
<feature type="compositionally biased region" description="Polar residues" evidence="2">
    <location>
        <begin position="13"/>
        <end position="25"/>
    </location>
</feature>
<sequence>MNLGQRLAAAKQPTLSVRESVSGAGTATAERAKGDGDAPVTPAPILPAPHVKPAVSHGSDALATLKAEARDQLFARLGSRLSDTSLDETQLHELVRKELTQLVQATETPLKSDEKRRLIREVTDDVLGYGPLQSLLDDDDVTEIMVNGPDNVYMERAGRLTKSDVRFSGEEHLRRVIERIVTRVGRRIDESSPLVDARLEDGSRVNAIIPPLAFSGSTLTIRKFGKVPLKVDDLVAKDSLSPQTVDLLQACVQAKLNVLVSGGTGTGKTTLLNVLSSFIPGDERIVTIEDAVELQLQQDHVVQLEARPRNIEGRGEVTIRDLVRNSLRMRPDRIIVGEVRGGESLDMLQAMNTGHEGSLSTLHANTPRDAMGRLETMVLMAGMDLPLRAIREQIASAIDVIVHLTRLRDGTRRVTHVTEVQGMEGDVITLQDAFTFDYQAGVDHTGKFLGSTRFTGVRPHFTQRILDQGIELSPTIFEVPDRKGARR</sequence>
<evidence type="ECO:0000313" key="5">
    <source>
        <dbReference type="Proteomes" id="UP001056455"/>
    </source>
</evidence>
<dbReference type="Pfam" id="PF00437">
    <property type="entry name" value="T2SSE"/>
    <property type="match status" value="1"/>
</dbReference>
<organism evidence="4 5">
    <name type="scientific">Ornithinimicrobium faecis</name>
    <dbReference type="NCBI Taxonomy" id="2934158"/>
    <lineage>
        <taxon>Bacteria</taxon>
        <taxon>Bacillati</taxon>
        <taxon>Actinomycetota</taxon>
        <taxon>Actinomycetes</taxon>
        <taxon>Micrococcales</taxon>
        <taxon>Ornithinimicrobiaceae</taxon>
        <taxon>Ornithinimicrobium</taxon>
    </lineage>
</organism>
<protein>
    <submittedName>
        <fullName evidence="4">CpaF family protein</fullName>
    </submittedName>
</protein>
<dbReference type="PANTHER" id="PTHR30486">
    <property type="entry name" value="TWITCHING MOTILITY PROTEIN PILT"/>
    <property type="match status" value="1"/>
</dbReference>
<evidence type="ECO:0000313" key="4">
    <source>
        <dbReference type="EMBL" id="USQ82139.1"/>
    </source>
</evidence>
<dbReference type="RefSeq" id="WP_252595745.1">
    <property type="nucleotide sequence ID" value="NZ_CP099489.1"/>
</dbReference>
<dbReference type="Proteomes" id="UP001056455">
    <property type="component" value="Chromosome"/>
</dbReference>
<reference evidence="4" key="1">
    <citation type="submission" date="2022-06" db="EMBL/GenBank/DDBJ databases">
        <title>Ornithinimicrobium HY1793.</title>
        <authorList>
            <person name="Huang Y."/>
        </authorList>
    </citation>
    <scope>NUCLEOTIDE SEQUENCE</scope>
    <source>
        <strain evidence="4">HY1793</strain>
    </source>
</reference>